<dbReference type="AlphaFoldDB" id="A0AB37I6D2"/>
<proteinExistence type="predicted"/>
<reference evidence="1" key="1">
    <citation type="submission" date="2021-03" db="EMBL/GenBank/DDBJ databases">
        <title>Human Oral Microbial Genomes.</title>
        <authorList>
            <person name="Johnston C.D."/>
            <person name="Chen T."/>
            <person name="Dewhirst F.E."/>
        </authorList>
    </citation>
    <scope>NUCLEOTIDE SEQUENCE</scope>
    <source>
        <strain evidence="1">F0714</strain>
    </source>
</reference>
<dbReference type="Proteomes" id="UP000677180">
    <property type="component" value="Chromosome"/>
</dbReference>
<accession>A0AB37I6D2</accession>
<protein>
    <submittedName>
        <fullName evidence="1">Uncharacterized protein</fullName>
    </submittedName>
</protein>
<evidence type="ECO:0000313" key="1">
    <source>
        <dbReference type="EMBL" id="QUC11704.1"/>
    </source>
</evidence>
<organism evidence="1 2">
    <name type="scientific">Arachnia propionica</name>
    <dbReference type="NCBI Taxonomy" id="1750"/>
    <lineage>
        <taxon>Bacteria</taxon>
        <taxon>Bacillati</taxon>
        <taxon>Actinomycetota</taxon>
        <taxon>Actinomycetes</taxon>
        <taxon>Propionibacteriales</taxon>
        <taxon>Propionibacteriaceae</taxon>
        <taxon>Arachnia</taxon>
    </lineage>
</organism>
<name>A0AB37I6D2_9ACTN</name>
<evidence type="ECO:0000313" key="2">
    <source>
        <dbReference type="Proteomes" id="UP000677180"/>
    </source>
</evidence>
<dbReference type="EMBL" id="CP072385">
    <property type="protein sequence ID" value="QUC11704.1"/>
    <property type="molecule type" value="Genomic_DNA"/>
</dbReference>
<dbReference type="RefSeq" id="WP_041696687.1">
    <property type="nucleotide sequence ID" value="NZ_CP040007.1"/>
</dbReference>
<sequence length="191" mass="19780">MVVAVAVVAPSSGGNILANSGSVCQFSVPGWSSITGRGGHGVASGRILVHLGCLIVPVALANDQNGARPVGDISATDREVIVRQAAVAGDQKGAQVAREIAQRDDGASNGQESLGSILRKAIKIALTYGRPILPNQVCAWADKIYGLVDLIGGTTALGVATFFTQNGIPAEVAIEITWWFVTFAWTRGART</sequence>
<gene>
    <name evidence="1" type="ORF">J5A53_03115</name>
</gene>